<comment type="similarity">
    <text evidence="2">Belongs to the asparagine synthetase family.</text>
</comment>
<name>A0ABU1DAW2_9HYPH</name>
<dbReference type="EC" id="6.3.5.4" evidence="3"/>
<dbReference type="InterPro" id="IPR014729">
    <property type="entry name" value="Rossmann-like_a/b/a_fold"/>
</dbReference>
<evidence type="ECO:0000256" key="2">
    <source>
        <dbReference type="ARBA" id="ARBA00005752"/>
    </source>
</evidence>
<evidence type="ECO:0000256" key="5">
    <source>
        <dbReference type="ARBA" id="ARBA00022840"/>
    </source>
</evidence>
<accession>A0ABU1DAW2</accession>
<dbReference type="Proteomes" id="UP001181622">
    <property type="component" value="Unassembled WGS sequence"/>
</dbReference>
<evidence type="ECO:0000256" key="7">
    <source>
        <dbReference type="ARBA" id="ARBA00048741"/>
    </source>
</evidence>
<comment type="caution">
    <text evidence="9">The sequence shown here is derived from an EMBL/GenBank/DDBJ whole genome shotgun (WGS) entry which is preliminary data.</text>
</comment>
<evidence type="ECO:0000313" key="9">
    <source>
        <dbReference type="EMBL" id="MDR4305207.1"/>
    </source>
</evidence>
<dbReference type="NCBIfam" id="TIGR01536">
    <property type="entry name" value="asn_synth_AEB"/>
    <property type="match status" value="1"/>
</dbReference>
<keyword evidence="4" id="KW-0547">Nucleotide-binding</keyword>
<dbReference type="RefSeq" id="WP_309388260.1">
    <property type="nucleotide sequence ID" value="NZ_JADBEO010000002.1"/>
</dbReference>
<dbReference type="InterPro" id="IPR006426">
    <property type="entry name" value="Asn_synth_AEB"/>
</dbReference>
<keyword evidence="10" id="KW-1185">Reference proteome</keyword>
<evidence type="ECO:0000256" key="1">
    <source>
        <dbReference type="ARBA" id="ARBA00005187"/>
    </source>
</evidence>
<reference evidence="9" key="1">
    <citation type="submission" date="2020-10" db="EMBL/GenBank/DDBJ databases">
        <authorList>
            <person name="Abbas A."/>
            <person name="Razzaq R."/>
            <person name="Waqas M."/>
            <person name="Abbas N."/>
            <person name="Nielsen T.K."/>
            <person name="Hansen L.H."/>
            <person name="Hussain S."/>
            <person name="Shahid M."/>
        </authorList>
    </citation>
    <scope>NUCLEOTIDE SEQUENCE</scope>
    <source>
        <strain evidence="9">S14</strain>
    </source>
</reference>
<dbReference type="PANTHER" id="PTHR43284:SF1">
    <property type="entry name" value="ASPARAGINE SYNTHETASE"/>
    <property type="match status" value="1"/>
</dbReference>
<keyword evidence="9" id="KW-0436">Ligase</keyword>
<dbReference type="PIRSF" id="PIRSF001589">
    <property type="entry name" value="Asn_synthetase_glu-h"/>
    <property type="match status" value="1"/>
</dbReference>
<dbReference type="PANTHER" id="PTHR43284">
    <property type="entry name" value="ASPARAGINE SYNTHETASE (GLUTAMINE-HYDROLYZING)"/>
    <property type="match status" value="1"/>
</dbReference>
<comment type="pathway">
    <text evidence="1">Amino-acid biosynthesis; L-asparagine biosynthesis; L-asparagine from L-aspartate (L-Gln route): step 1/1.</text>
</comment>
<dbReference type="SUPFAM" id="SSF52402">
    <property type="entry name" value="Adenine nucleotide alpha hydrolases-like"/>
    <property type="match status" value="1"/>
</dbReference>
<dbReference type="PROSITE" id="PS51278">
    <property type="entry name" value="GATASE_TYPE_2"/>
    <property type="match status" value="1"/>
</dbReference>
<evidence type="ECO:0000313" key="10">
    <source>
        <dbReference type="Proteomes" id="UP001181622"/>
    </source>
</evidence>
<dbReference type="Pfam" id="PF13537">
    <property type="entry name" value="GATase_7"/>
    <property type="match status" value="1"/>
</dbReference>
<dbReference type="InterPro" id="IPR029055">
    <property type="entry name" value="Ntn_hydrolases_N"/>
</dbReference>
<gene>
    <name evidence="9" type="primary">asnB</name>
    <name evidence="9" type="ORF">IHQ68_01015</name>
</gene>
<dbReference type="InterPro" id="IPR033738">
    <property type="entry name" value="AsnB_N"/>
</dbReference>
<dbReference type="CDD" id="cd00712">
    <property type="entry name" value="AsnB"/>
    <property type="match status" value="1"/>
</dbReference>
<keyword evidence="6" id="KW-0315">Glutamine amidotransferase</keyword>
<sequence>MCGIFFHAFRDTPAPAETYTRALSRQHERGPDHQAVETHAGFVVGHTRLSIIDVSSAGDQPFWDSSRRYALTYNGELYNHVELRGELERGGATFATRSDTEVLLEALIRWGVEAALPRLRGMFAFVLHDTATGETIAARDHFGQKPLYWSNGPRGLVVASDPLAVADVLGARQPDLASYALYLATTGETGTRGMHHPDRSFFAGVAMLPAGHLLRRKNGATTVSRYFGPWNLFDPARHEALGRASAGDLLDELLALLDQSVRRHLVADVPLGVLLSGGIDSSLLFWLAQARDGGLQTFTKLSPGIETIPLDVVPKLLQKRSATAHLITQDKADFVAELEAFVGYSRAPSRWNSGPSMLSLCRSARRNGVIALIGGDCADEVFGGYIHYRDYFARNPALEHLGDLVGATPGPAVESYLAGQRKIRREILDRLAPITDVAERQAQATLIHDQTTFLQTCVLPHSDAYSMMASVELRTPMLDLDLVGFAANLPMRWKAAEHANGEYGKRLMRALAEREIGGFTNVKKEGTRNYAMAMAEPSFWRPELFEAAALVGAGAPTSKKDLLRRINLEMFHNAFFAAERRPIGELMTGEGRAAFRVEGGGEAKAAAE</sequence>
<dbReference type="Pfam" id="PF00733">
    <property type="entry name" value="Asn_synthase"/>
    <property type="match status" value="1"/>
</dbReference>
<dbReference type="Gene3D" id="3.60.20.10">
    <property type="entry name" value="Glutamine Phosphoribosylpyrophosphate, subunit 1, domain 1"/>
    <property type="match status" value="1"/>
</dbReference>
<evidence type="ECO:0000256" key="6">
    <source>
        <dbReference type="ARBA" id="ARBA00022962"/>
    </source>
</evidence>
<evidence type="ECO:0000256" key="3">
    <source>
        <dbReference type="ARBA" id="ARBA00012737"/>
    </source>
</evidence>
<comment type="catalytic activity">
    <reaction evidence="7">
        <text>L-aspartate + L-glutamine + ATP + H2O = L-asparagine + L-glutamate + AMP + diphosphate + H(+)</text>
        <dbReference type="Rhea" id="RHEA:12228"/>
        <dbReference type="ChEBI" id="CHEBI:15377"/>
        <dbReference type="ChEBI" id="CHEBI:15378"/>
        <dbReference type="ChEBI" id="CHEBI:29985"/>
        <dbReference type="ChEBI" id="CHEBI:29991"/>
        <dbReference type="ChEBI" id="CHEBI:30616"/>
        <dbReference type="ChEBI" id="CHEBI:33019"/>
        <dbReference type="ChEBI" id="CHEBI:58048"/>
        <dbReference type="ChEBI" id="CHEBI:58359"/>
        <dbReference type="ChEBI" id="CHEBI:456215"/>
        <dbReference type="EC" id="6.3.5.4"/>
    </reaction>
</comment>
<keyword evidence="5" id="KW-0067">ATP-binding</keyword>
<dbReference type="InterPro" id="IPR001962">
    <property type="entry name" value="Asn_synthase"/>
</dbReference>
<dbReference type="InterPro" id="IPR017932">
    <property type="entry name" value="GATase_2_dom"/>
</dbReference>
<evidence type="ECO:0000256" key="4">
    <source>
        <dbReference type="ARBA" id="ARBA00022741"/>
    </source>
</evidence>
<dbReference type="SUPFAM" id="SSF56235">
    <property type="entry name" value="N-terminal nucleophile aminohydrolases (Ntn hydrolases)"/>
    <property type="match status" value="1"/>
</dbReference>
<dbReference type="CDD" id="cd01991">
    <property type="entry name" value="Asn_synthase_B_C"/>
    <property type="match status" value="1"/>
</dbReference>
<proteinExistence type="inferred from homology"/>
<dbReference type="InterPro" id="IPR051786">
    <property type="entry name" value="ASN_synthetase/amidase"/>
</dbReference>
<dbReference type="EMBL" id="JADBEO010000002">
    <property type="protein sequence ID" value="MDR4305207.1"/>
    <property type="molecule type" value="Genomic_DNA"/>
</dbReference>
<evidence type="ECO:0000259" key="8">
    <source>
        <dbReference type="PROSITE" id="PS51278"/>
    </source>
</evidence>
<organism evidence="9 10">
    <name type="scientific">Chelatococcus sambhunathii</name>
    <dbReference type="NCBI Taxonomy" id="363953"/>
    <lineage>
        <taxon>Bacteria</taxon>
        <taxon>Pseudomonadati</taxon>
        <taxon>Pseudomonadota</taxon>
        <taxon>Alphaproteobacteria</taxon>
        <taxon>Hyphomicrobiales</taxon>
        <taxon>Chelatococcaceae</taxon>
        <taxon>Chelatococcus</taxon>
    </lineage>
</organism>
<feature type="domain" description="Glutamine amidotransferase type-2" evidence="8">
    <location>
        <begin position="2"/>
        <end position="219"/>
    </location>
</feature>
<dbReference type="GO" id="GO:0004066">
    <property type="term" value="F:asparagine synthase (glutamine-hydrolyzing) activity"/>
    <property type="evidence" value="ECO:0007669"/>
    <property type="project" value="UniProtKB-EC"/>
</dbReference>
<protein>
    <recommendedName>
        <fullName evidence="3">asparagine synthase (glutamine-hydrolyzing)</fullName>
        <ecNumber evidence="3">6.3.5.4</ecNumber>
    </recommendedName>
</protein>
<dbReference type="Gene3D" id="3.40.50.620">
    <property type="entry name" value="HUPs"/>
    <property type="match status" value="1"/>
</dbReference>